<evidence type="ECO:0000313" key="2">
    <source>
        <dbReference type="Proteomes" id="UP000650467"/>
    </source>
</evidence>
<dbReference type="AlphaFoldDB" id="A0A835SSW5"/>
<sequence>MWLYDMDAIKLLDLLRNFLIGSVGSTGILGYFVPRTWSVSCTLVSKKTMDKDKWASGSAGTPQGLEDAFRGIKGVVATEAATVRSARRWRRLRDGGCV</sequence>
<gene>
    <name evidence="1" type="ORF">HXX76_012318</name>
</gene>
<proteinExistence type="predicted"/>
<keyword evidence="2" id="KW-1185">Reference proteome</keyword>
<dbReference type="EMBL" id="JAEHOC010000039">
    <property type="protein sequence ID" value="KAG2427669.1"/>
    <property type="molecule type" value="Genomic_DNA"/>
</dbReference>
<organism evidence="1 2">
    <name type="scientific">Chlamydomonas incerta</name>
    <dbReference type="NCBI Taxonomy" id="51695"/>
    <lineage>
        <taxon>Eukaryota</taxon>
        <taxon>Viridiplantae</taxon>
        <taxon>Chlorophyta</taxon>
        <taxon>core chlorophytes</taxon>
        <taxon>Chlorophyceae</taxon>
        <taxon>CS clade</taxon>
        <taxon>Chlamydomonadales</taxon>
        <taxon>Chlamydomonadaceae</taxon>
        <taxon>Chlamydomonas</taxon>
    </lineage>
</organism>
<accession>A0A835SSW5</accession>
<comment type="caution">
    <text evidence="1">The sequence shown here is derived from an EMBL/GenBank/DDBJ whole genome shotgun (WGS) entry which is preliminary data.</text>
</comment>
<dbReference type="Proteomes" id="UP000650467">
    <property type="component" value="Unassembled WGS sequence"/>
</dbReference>
<protein>
    <submittedName>
        <fullName evidence="1">Uncharacterized protein</fullName>
    </submittedName>
</protein>
<reference evidence="1" key="1">
    <citation type="journal article" date="2020" name="bioRxiv">
        <title>Comparative genomics of Chlamydomonas.</title>
        <authorList>
            <person name="Craig R.J."/>
            <person name="Hasan A.R."/>
            <person name="Ness R.W."/>
            <person name="Keightley P.D."/>
        </authorList>
    </citation>
    <scope>NUCLEOTIDE SEQUENCE</scope>
    <source>
        <strain evidence="1">SAG 7.73</strain>
    </source>
</reference>
<name>A0A835SSW5_CHLIN</name>
<evidence type="ECO:0000313" key="1">
    <source>
        <dbReference type="EMBL" id="KAG2427669.1"/>
    </source>
</evidence>